<dbReference type="AlphaFoldDB" id="A0A427Y1I4"/>
<dbReference type="GeneID" id="39590974"/>
<evidence type="ECO:0000256" key="2">
    <source>
        <dbReference type="SAM" id="SignalP"/>
    </source>
</evidence>
<feature type="transmembrane region" description="Helical" evidence="1">
    <location>
        <begin position="71"/>
        <end position="93"/>
    </location>
</feature>
<dbReference type="EMBL" id="RSCE01000003">
    <property type="protein sequence ID" value="RSH84893.1"/>
    <property type="molecule type" value="Genomic_DNA"/>
</dbReference>
<dbReference type="Proteomes" id="UP000279236">
    <property type="component" value="Unassembled WGS sequence"/>
</dbReference>
<organism evidence="3 4">
    <name type="scientific">Apiotrichum porosum</name>
    <dbReference type="NCBI Taxonomy" id="105984"/>
    <lineage>
        <taxon>Eukaryota</taxon>
        <taxon>Fungi</taxon>
        <taxon>Dikarya</taxon>
        <taxon>Basidiomycota</taxon>
        <taxon>Agaricomycotina</taxon>
        <taxon>Tremellomycetes</taxon>
        <taxon>Trichosporonales</taxon>
        <taxon>Trichosporonaceae</taxon>
        <taxon>Apiotrichum</taxon>
    </lineage>
</organism>
<protein>
    <submittedName>
        <fullName evidence="3">Uncharacterized protein</fullName>
    </submittedName>
</protein>
<keyword evidence="4" id="KW-1185">Reference proteome</keyword>
<proteinExistence type="predicted"/>
<evidence type="ECO:0000313" key="4">
    <source>
        <dbReference type="Proteomes" id="UP000279236"/>
    </source>
</evidence>
<reference evidence="3 4" key="1">
    <citation type="submission" date="2018-11" db="EMBL/GenBank/DDBJ databases">
        <title>Genome sequence of Apiotrichum porosum DSM 27194.</title>
        <authorList>
            <person name="Aliyu H."/>
            <person name="Gorte O."/>
            <person name="Ochsenreither K."/>
        </authorList>
    </citation>
    <scope>NUCLEOTIDE SEQUENCE [LARGE SCALE GENOMIC DNA]</scope>
    <source>
        <strain evidence="3 4">DSM 27194</strain>
    </source>
</reference>
<gene>
    <name evidence="3" type="ORF">EHS24_006431</name>
</gene>
<evidence type="ECO:0000256" key="1">
    <source>
        <dbReference type="SAM" id="Phobius"/>
    </source>
</evidence>
<dbReference type="RefSeq" id="XP_028478341.1">
    <property type="nucleotide sequence ID" value="XM_028621889.1"/>
</dbReference>
<keyword evidence="2" id="KW-0732">Signal</keyword>
<evidence type="ECO:0000313" key="3">
    <source>
        <dbReference type="EMBL" id="RSH84893.1"/>
    </source>
</evidence>
<comment type="caution">
    <text evidence="3">The sequence shown here is derived from an EMBL/GenBank/DDBJ whole genome shotgun (WGS) entry which is preliminary data.</text>
</comment>
<feature type="chain" id="PRO_5019319081" evidence="2">
    <location>
        <begin position="18"/>
        <end position="218"/>
    </location>
</feature>
<name>A0A427Y1I4_9TREE</name>
<keyword evidence="1" id="KW-0472">Membrane</keyword>
<keyword evidence="1" id="KW-0812">Transmembrane</keyword>
<keyword evidence="1" id="KW-1133">Transmembrane helix</keyword>
<accession>A0A427Y1I4</accession>
<feature type="signal peptide" evidence="2">
    <location>
        <begin position="1"/>
        <end position="17"/>
    </location>
</feature>
<sequence length="218" mass="23800">MTSKILIVFVMATLATSVPVSTPATSDTPTTLASNFWERLTATPTAKVTATPIKNKAMAPAATVIVTFIRILPYLLGIGIPVLICAYIVWYIYACFEGIRKLNGDAREARLARYRRYWPTEKWYPFNLGPQTVWVAAHEQPSGAVIEPNLAAVPCAPAAARIVHHPHTYTYTYTPPSLSTFSESPPPYVSQTVTTPAAAAPRHPPCPFADRNACPACR</sequence>